<dbReference type="GO" id="GO:0005164">
    <property type="term" value="F:tumor necrosis factor receptor binding"/>
    <property type="evidence" value="ECO:0007669"/>
    <property type="project" value="InterPro"/>
</dbReference>
<dbReference type="InterPro" id="IPR051748">
    <property type="entry name" value="TNF_Ligand_Superfamily"/>
</dbReference>
<sequence>MREPCSIPTHQLLGWKDSMKSTQGYTDRLNTQREAILQLLLTKRDLLKSQRVKRDGEMGRGRMKNGKKVASHFEIKTIQKVEADGIIKGWTEEQLNVSKAVQYNHNKGTFKVEKSGVYFLYCQVHFNENKSTYVKLVVSVNQAQKLQCMEGYGTTPASGSHLFHFLKPCQVSGLLHLEKGAEIMATTGSSFTLHHAGKHYFGLFKVN</sequence>
<keyword evidence="6" id="KW-0325">Glycoprotein</keyword>
<keyword evidence="9" id="KW-1185">Reference proteome</keyword>
<evidence type="ECO:0000256" key="5">
    <source>
        <dbReference type="ARBA" id="ARBA00023157"/>
    </source>
</evidence>
<keyword evidence="4" id="KW-0964">Secreted</keyword>
<evidence type="ECO:0000256" key="4">
    <source>
        <dbReference type="ARBA" id="ARBA00022525"/>
    </source>
</evidence>
<evidence type="ECO:0000256" key="6">
    <source>
        <dbReference type="ARBA" id="ARBA00023180"/>
    </source>
</evidence>
<feature type="domain" description="THD" evidence="7">
    <location>
        <begin position="69"/>
        <end position="206"/>
    </location>
</feature>
<dbReference type="GO" id="GO:0005615">
    <property type="term" value="C:extracellular space"/>
    <property type="evidence" value="ECO:0007669"/>
    <property type="project" value="UniProtKB-KW"/>
</dbReference>
<dbReference type="GO" id="GO:0006955">
    <property type="term" value="P:immune response"/>
    <property type="evidence" value="ECO:0007669"/>
    <property type="project" value="InterPro"/>
</dbReference>
<evidence type="ECO:0000256" key="3">
    <source>
        <dbReference type="ARBA" id="ARBA00022514"/>
    </source>
</evidence>
<keyword evidence="3" id="KW-0202">Cytokine</keyword>
<dbReference type="GO" id="GO:0016020">
    <property type="term" value="C:membrane"/>
    <property type="evidence" value="ECO:0007669"/>
    <property type="project" value="InterPro"/>
</dbReference>
<dbReference type="InterPro" id="IPR008983">
    <property type="entry name" value="Tumour_necrosis_fac-like_dom"/>
</dbReference>
<dbReference type="SMART" id="SM00207">
    <property type="entry name" value="TNF"/>
    <property type="match status" value="1"/>
</dbReference>
<dbReference type="PANTHER" id="PTHR15151">
    <property type="entry name" value="PROTEIN EIGER"/>
    <property type="match status" value="1"/>
</dbReference>
<dbReference type="OrthoDB" id="6159739at2759"/>
<accession>A0A9D3PNQ3</accession>
<evidence type="ECO:0000256" key="1">
    <source>
        <dbReference type="ARBA" id="ARBA00004613"/>
    </source>
</evidence>
<dbReference type="AlphaFoldDB" id="A0A9D3PNQ3"/>
<dbReference type="SUPFAM" id="SSF49842">
    <property type="entry name" value="TNF-like"/>
    <property type="match status" value="1"/>
</dbReference>
<dbReference type="PANTHER" id="PTHR15151:SF20">
    <property type="entry name" value="TUMOR NECROSIS FACTOR LIGAND SUPERFAMILY MEMBER 12"/>
    <property type="match status" value="1"/>
</dbReference>
<dbReference type="PROSITE" id="PS50049">
    <property type="entry name" value="THD_2"/>
    <property type="match status" value="1"/>
</dbReference>
<keyword evidence="5" id="KW-1015">Disulfide bond</keyword>
<reference evidence="8" key="1">
    <citation type="submission" date="2021-01" db="EMBL/GenBank/DDBJ databases">
        <authorList>
            <person name="Zahm M."/>
            <person name="Roques C."/>
            <person name="Cabau C."/>
            <person name="Klopp C."/>
            <person name="Donnadieu C."/>
            <person name="Jouanno E."/>
            <person name="Lampietro C."/>
            <person name="Louis A."/>
            <person name="Herpin A."/>
            <person name="Echchiki A."/>
            <person name="Berthelot C."/>
            <person name="Parey E."/>
            <person name="Roest-Crollius H."/>
            <person name="Braasch I."/>
            <person name="Postlethwait J."/>
            <person name="Bobe J."/>
            <person name="Montfort J."/>
            <person name="Bouchez O."/>
            <person name="Begum T."/>
            <person name="Mejri S."/>
            <person name="Adams A."/>
            <person name="Chen W.-J."/>
            <person name="Guiguen Y."/>
        </authorList>
    </citation>
    <scope>NUCLEOTIDE SEQUENCE</scope>
    <source>
        <strain evidence="8">YG-15Mar2019-1</strain>
        <tissue evidence="8">Brain</tissue>
    </source>
</reference>
<dbReference type="InterPro" id="IPR006052">
    <property type="entry name" value="TNF_dom"/>
</dbReference>
<comment type="subcellular location">
    <subcellularLocation>
        <location evidence="1">Secreted</location>
    </subcellularLocation>
</comment>
<dbReference type="Gene3D" id="2.60.120.40">
    <property type="match status" value="1"/>
</dbReference>
<dbReference type="EMBL" id="JAFDVH010000014">
    <property type="protein sequence ID" value="KAG7464650.1"/>
    <property type="molecule type" value="Genomic_DNA"/>
</dbReference>
<organism evidence="8 9">
    <name type="scientific">Megalops atlanticus</name>
    <name type="common">Tarpon</name>
    <name type="synonym">Clupea gigantea</name>
    <dbReference type="NCBI Taxonomy" id="7932"/>
    <lineage>
        <taxon>Eukaryota</taxon>
        <taxon>Metazoa</taxon>
        <taxon>Chordata</taxon>
        <taxon>Craniata</taxon>
        <taxon>Vertebrata</taxon>
        <taxon>Euteleostomi</taxon>
        <taxon>Actinopterygii</taxon>
        <taxon>Neopterygii</taxon>
        <taxon>Teleostei</taxon>
        <taxon>Elopiformes</taxon>
        <taxon>Megalopidae</taxon>
        <taxon>Megalops</taxon>
    </lineage>
</organism>
<evidence type="ECO:0000313" key="8">
    <source>
        <dbReference type="EMBL" id="KAG7464650.1"/>
    </source>
</evidence>
<comment type="caution">
    <text evidence="8">The sequence shown here is derived from an EMBL/GenBank/DDBJ whole genome shotgun (WGS) entry which is preliminary data.</text>
</comment>
<gene>
    <name evidence="8" type="ORF">MATL_G00167770</name>
</gene>
<dbReference type="Pfam" id="PF00229">
    <property type="entry name" value="TNF"/>
    <property type="match status" value="1"/>
</dbReference>
<dbReference type="Proteomes" id="UP001046870">
    <property type="component" value="Chromosome 14"/>
</dbReference>
<protein>
    <recommendedName>
        <fullName evidence="7">THD domain-containing protein</fullName>
    </recommendedName>
</protein>
<evidence type="ECO:0000259" key="7">
    <source>
        <dbReference type="PROSITE" id="PS50049"/>
    </source>
</evidence>
<dbReference type="GO" id="GO:0005125">
    <property type="term" value="F:cytokine activity"/>
    <property type="evidence" value="ECO:0007669"/>
    <property type="project" value="UniProtKB-KW"/>
</dbReference>
<comment type="similarity">
    <text evidence="2">Belongs to the tumor necrosis factor family.</text>
</comment>
<evidence type="ECO:0000256" key="2">
    <source>
        <dbReference type="ARBA" id="ARBA00008670"/>
    </source>
</evidence>
<name>A0A9D3PNQ3_MEGAT</name>
<proteinExistence type="inferred from homology"/>
<evidence type="ECO:0000313" key="9">
    <source>
        <dbReference type="Proteomes" id="UP001046870"/>
    </source>
</evidence>